<evidence type="ECO:0000256" key="5">
    <source>
        <dbReference type="ARBA" id="ARBA00022989"/>
    </source>
</evidence>
<protein>
    <recommendedName>
        <fullName evidence="11">Glycosyltransferase family 2 protein</fullName>
    </recommendedName>
</protein>
<sequence>MFMFRYIRVITNFFAYCAYRPTPIPKNPTFKPSDVTIVIPTTALNLETLHKEVVSILRHDIAALIITTAGPKVKKDIDMFKAMFTDPRIQVLHRDVPNRREQTALATNMIQTSNIVICDDHTFWPVKTTFLPSLLALFEDPMMGGVGPIIEVVNCQHPYGWKGLWNFMGMAYLVQFLHAYLDEYIFWGLVGPIAADDDKFVTRWLNNHGWKIKVQCGPDSNLQTELGEWPKFATDQLLRWNRTTWRSNPRALFTERVSWLRFPYTTYSNTVYSLFRFTALYEATLYILLFKTLHARNLDDRIISAGLSLTSWIIGWKFVKICPLFVKHPSQLAYFGAYLLFGWYCSAVKIYALFTCADMSWGTAKTAMQDDDAVIPLFSKDQV</sequence>
<evidence type="ECO:0000256" key="6">
    <source>
        <dbReference type="ARBA" id="ARBA00023136"/>
    </source>
</evidence>
<keyword evidence="4 8" id="KW-0812">Transmembrane</keyword>
<keyword evidence="2" id="KW-0328">Glycosyltransferase</keyword>
<accession>A0A9P9DE10</accession>
<dbReference type="EMBL" id="JAGMWT010000014">
    <property type="protein sequence ID" value="KAH7117041.1"/>
    <property type="molecule type" value="Genomic_DNA"/>
</dbReference>
<dbReference type="PANTHER" id="PTHR47844">
    <property type="entry name" value="SYNTHASE CPS1, PUTATIVE (AFU_ORTHOLOGUE AFUA_7G02500)-RELATED"/>
    <property type="match status" value="1"/>
</dbReference>
<reference evidence="9" key="1">
    <citation type="journal article" date="2021" name="Nat. Commun.">
        <title>Genetic determinants of endophytism in the Arabidopsis root mycobiome.</title>
        <authorList>
            <person name="Mesny F."/>
            <person name="Miyauchi S."/>
            <person name="Thiergart T."/>
            <person name="Pickel B."/>
            <person name="Atanasova L."/>
            <person name="Karlsson M."/>
            <person name="Huettel B."/>
            <person name="Barry K.W."/>
            <person name="Haridas S."/>
            <person name="Chen C."/>
            <person name="Bauer D."/>
            <person name="Andreopoulos W."/>
            <person name="Pangilinan J."/>
            <person name="LaButti K."/>
            <person name="Riley R."/>
            <person name="Lipzen A."/>
            <person name="Clum A."/>
            <person name="Drula E."/>
            <person name="Henrissat B."/>
            <person name="Kohler A."/>
            <person name="Grigoriev I.V."/>
            <person name="Martin F.M."/>
            <person name="Hacquard S."/>
        </authorList>
    </citation>
    <scope>NUCLEOTIDE SEQUENCE</scope>
    <source>
        <strain evidence="9">MPI-CAGE-CH-0243</strain>
    </source>
</reference>
<feature type="transmembrane region" description="Helical" evidence="8">
    <location>
        <begin position="332"/>
        <end position="354"/>
    </location>
</feature>
<name>A0A9P9DE10_9PLEO</name>
<keyword evidence="6 8" id="KW-0472">Membrane</keyword>
<dbReference type="OrthoDB" id="2849215at2759"/>
<dbReference type="Proteomes" id="UP000700596">
    <property type="component" value="Unassembled WGS sequence"/>
</dbReference>
<comment type="caution">
    <text evidence="9">The sequence shown here is derived from an EMBL/GenBank/DDBJ whole genome shotgun (WGS) entry which is preliminary data.</text>
</comment>
<dbReference type="GO" id="GO:0016020">
    <property type="term" value="C:membrane"/>
    <property type="evidence" value="ECO:0007669"/>
    <property type="project" value="UniProtKB-SubCell"/>
</dbReference>
<evidence type="ECO:0000256" key="4">
    <source>
        <dbReference type="ARBA" id="ARBA00022692"/>
    </source>
</evidence>
<evidence type="ECO:0000256" key="1">
    <source>
        <dbReference type="ARBA" id="ARBA00004370"/>
    </source>
</evidence>
<dbReference type="GO" id="GO:0016757">
    <property type="term" value="F:glycosyltransferase activity"/>
    <property type="evidence" value="ECO:0007669"/>
    <property type="project" value="UniProtKB-KW"/>
</dbReference>
<dbReference type="InterPro" id="IPR052427">
    <property type="entry name" value="Glycosyltrans_GT2/GT47"/>
</dbReference>
<dbReference type="SUPFAM" id="SSF53448">
    <property type="entry name" value="Nucleotide-diphospho-sugar transferases"/>
    <property type="match status" value="1"/>
</dbReference>
<comment type="subcellular location">
    <subcellularLocation>
        <location evidence="1">Membrane</location>
    </subcellularLocation>
</comment>
<evidence type="ECO:0000256" key="7">
    <source>
        <dbReference type="ARBA" id="ARBA00023180"/>
    </source>
</evidence>
<gene>
    <name evidence="9" type="ORF">B0J11DRAFT_552943</name>
</gene>
<evidence type="ECO:0000256" key="2">
    <source>
        <dbReference type="ARBA" id="ARBA00022676"/>
    </source>
</evidence>
<evidence type="ECO:0000313" key="10">
    <source>
        <dbReference type="Proteomes" id="UP000700596"/>
    </source>
</evidence>
<evidence type="ECO:0008006" key="11">
    <source>
        <dbReference type="Google" id="ProtNLM"/>
    </source>
</evidence>
<proteinExistence type="predicted"/>
<dbReference type="AlphaFoldDB" id="A0A9P9DE10"/>
<evidence type="ECO:0000256" key="8">
    <source>
        <dbReference type="SAM" id="Phobius"/>
    </source>
</evidence>
<evidence type="ECO:0000256" key="3">
    <source>
        <dbReference type="ARBA" id="ARBA00022679"/>
    </source>
</evidence>
<keyword evidence="7" id="KW-0325">Glycoprotein</keyword>
<keyword evidence="5 8" id="KW-1133">Transmembrane helix</keyword>
<keyword evidence="10" id="KW-1185">Reference proteome</keyword>
<organism evidence="9 10">
    <name type="scientific">Dendryphion nanum</name>
    <dbReference type="NCBI Taxonomy" id="256645"/>
    <lineage>
        <taxon>Eukaryota</taxon>
        <taxon>Fungi</taxon>
        <taxon>Dikarya</taxon>
        <taxon>Ascomycota</taxon>
        <taxon>Pezizomycotina</taxon>
        <taxon>Dothideomycetes</taxon>
        <taxon>Pleosporomycetidae</taxon>
        <taxon>Pleosporales</taxon>
        <taxon>Torulaceae</taxon>
        <taxon>Dendryphion</taxon>
    </lineage>
</organism>
<dbReference type="PANTHER" id="PTHR47844:SF1">
    <property type="entry name" value="EXOSTOSIN-LIKE 2"/>
    <property type="match status" value="1"/>
</dbReference>
<evidence type="ECO:0000313" key="9">
    <source>
        <dbReference type="EMBL" id="KAH7117041.1"/>
    </source>
</evidence>
<dbReference type="InterPro" id="IPR029044">
    <property type="entry name" value="Nucleotide-diphossugar_trans"/>
</dbReference>
<keyword evidence="3" id="KW-0808">Transferase</keyword>